<protein>
    <recommendedName>
        <fullName evidence="3">Mitochondrial import protein 1</fullName>
    </recommendedName>
</protein>
<dbReference type="Pfam" id="PF08219">
    <property type="entry name" value="TOM13"/>
    <property type="match status" value="1"/>
</dbReference>
<comment type="caution">
    <text evidence="1">The sequence shown here is derived from an EMBL/GenBank/DDBJ whole genome shotgun (WGS) entry which is preliminary data.</text>
</comment>
<sequence>MSEVGDIVIGTQALENFYEGSEAASADEQEIDVHNANVSVIIDETDNNNSGKEITLVETTSPWSFLVRCGINLVLPFINGMMMGFGEIFAHELCFRSGRQFVGVRVVSQAQRSNFIAANKESVLVRN</sequence>
<gene>
    <name evidence="1" type="ORF">CANINC_004521</name>
</gene>
<evidence type="ECO:0000313" key="2">
    <source>
        <dbReference type="Proteomes" id="UP000307173"/>
    </source>
</evidence>
<dbReference type="Proteomes" id="UP000307173">
    <property type="component" value="Unassembled WGS sequence"/>
</dbReference>
<dbReference type="EMBL" id="SELW01000657">
    <property type="protein sequence ID" value="TID14850.1"/>
    <property type="molecule type" value="Genomic_DNA"/>
</dbReference>
<organism evidence="1 2">
    <name type="scientific">Pichia inconspicua</name>
    <dbReference type="NCBI Taxonomy" id="52247"/>
    <lineage>
        <taxon>Eukaryota</taxon>
        <taxon>Fungi</taxon>
        <taxon>Dikarya</taxon>
        <taxon>Ascomycota</taxon>
        <taxon>Saccharomycotina</taxon>
        <taxon>Pichiomycetes</taxon>
        <taxon>Pichiales</taxon>
        <taxon>Pichiaceae</taxon>
        <taxon>Pichia</taxon>
    </lineage>
</organism>
<dbReference type="PANTHER" id="PTHR28241:SF1">
    <property type="entry name" value="MITOCHONDRIAL IMPORT PROTEIN 1"/>
    <property type="match status" value="1"/>
</dbReference>
<dbReference type="InterPro" id="IPR013262">
    <property type="entry name" value="OMP_MIM1/TOM13_mt"/>
</dbReference>
<dbReference type="GO" id="GO:0045040">
    <property type="term" value="P:protein insertion into mitochondrial outer membrane"/>
    <property type="evidence" value="ECO:0007669"/>
    <property type="project" value="TreeGrafter"/>
</dbReference>
<evidence type="ECO:0008006" key="3">
    <source>
        <dbReference type="Google" id="ProtNLM"/>
    </source>
</evidence>
<reference evidence="1 2" key="1">
    <citation type="journal article" date="2019" name="Front. Genet.">
        <title>Whole-Genome Sequencing of the Opportunistic Yeast Pathogen Candida inconspicua Uncovers Its Hybrid Origin.</title>
        <authorList>
            <person name="Mixao V."/>
            <person name="Hansen A.P."/>
            <person name="Saus E."/>
            <person name="Boekhout T."/>
            <person name="Lass-Florl C."/>
            <person name="Gabaldon T."/>
        </authorList>
    </citation>
    <scope>NUCLEOTIDE SEQUENCE [LARGE SCALE GENOMIC DNA]</scope>
    <source>
        <strain evidence="1 2">CBS 180</strain>
    </source>
</reference>
<dbReference type="STRING" id="52247.A0A4T0WX15"/>
<dbReference type="OrthoDB" id="5529571at2759"/>
<name>A0A4T0WX15_9ASCO</name>
<dbReference type="PANTHER" id="PTHR28241">
    <property type="entry name" value="MITOCHONDRIAL IMPORT PROTEIN 1"/>
    <property type="match status" value="1"/>
</dbReference>
<dbReference type="AlphaFoldDB" id="A0A4T0WX15"/>
<keyword evidence="2" id="KW-1185">Reference proteome</keyword>
<accession>A0A4T0WX15</accession>
<evidence type="ECO:0000313" key="1">
    <source>
        <dbReference type="EMBL" id="TID14850.1"/>
    </source>
</evidence>
<proteinExistence type="predicted"/>
<dbReference type="GO" id="GO:0005741">
    <property type="term" value="C:mitochondrial outer membrane"/>
    <property type="evidence" value="ECO:0007669"/>
    <property type="project" value="InterPro"/>
</dbReference>
<dbReference type="GO" id="GO:0070096">
    <property type="term" value="P:mitochondrial outer membrane translocase complex assembly"/>
    <property type="evidence" value="ECO:0007669"/>
    <property type="project" value="TreeGrafter"/>
</dbReference>